<protein>
    <recommendedName>
        <fullName evidence="3">Carboxylic ester hydrolase</fullName>
        <ecNumber evidence="3">3.1.1.-</ecNumber>
    </recommendedName>
</protein>
<comment type="similarity">
    <text evidence="1 3">Belongs to the type-B carboxylesterase/lipase family.</text>
</comment>
<dbReference type="InterPro" id="IPR029058">
    <property type="entry name" value="AB_hydrolase_fold"/>
</dbReference>
<feature type="signal peptide" evidence="3">
    <location>
        <begin position="1"/>
        <end position="27"/>
    </location>
</feature>
<evidence type="ECO:0000256" key="3">
    <source>
        <dbReference type="RuleBase" id="RU361235"/>
    </source>
</evidence>
<organism evidence="5 6">
    <name type="scientific">Actinorhabdospora filicis</name>
    <dbReference type="NCBI Taxonomy" id="1785913"/>
    <lineage>
        <taxon>Bacteria</taxon>
        <taxon>Bacillati</taxon>
        <taxon>Actinomycetota</taxon>
        <taxon>Actinomycetes</taxon>
        <taxon>Micromonosporales</taxon>
        <taxon>Micromonosporaceae</taxon>
        <taxon>Actinorhabdospora</taxon>
    </lineage>
</organism>
<evidence type="ECO:0000313" key="5">
    <source>
        <dbReference type="EMBL" id="GLZ80621.1"/>
    </source>
</evidence>
<dbReference type="SUPFAM" id="SSF53474">
    <property type="entry name" value="alpha/beta-Hydrolases"/>
    <property type="match status" value="1"/>
</dbReference>
<dbReference type="InterPro" id="IPR019826">
    <property type="entry name" value="Carboxylesterase_B_AS"/>
</dbReference>
<dbReference type="InterPro" id="IPR002018">
    <property type="entry name" value="CarbesteraseB"/>
</dbReference>
<accession>A0A9W6STU1</accession>
<name>A0A9W6STU1_9ACTN</name>
<dbReference type="Pfam" id="PF00135">
    <property type="entry name" value="COesterase"/>
    <property type="match status" value="1"/>
</dbReference>
<dbReference type="PANTHER" id="PTHR11559">
    <property type="entry name" value="CARBOXYLESTERASE"/>
    <property type="match status" value="1"/>
</dbReference>
<evidence type="ECO:0000256" key="1">
    <source>
        <dbReference type="ARBA" id="ARBA00005964"/>
    </source>
</evidence>
<dbReference type="Proteomes" id="UP001165079">
    <property type="component" value="Unassembled WGS sequence"/>
</dbReference>
<evidence type="ECO:0000259" key="4">
    <source>
        <dbReference type="Pfam" id="PF00135"/>
    </source>
</evidence>
<keyword evidence="2 3" id="KW-0378">Hydrolase</keyword>
<dbReference type="GO" id="GO:0016787">
    <property type="term" value="F:hydrolase activity"/>
    <property type="evidence" value="ECO:0007669"/>
    <property type="project" value="UniProtKB-KW"/>
</dbReference>
<gene>
    <name evidence="5" type="ORF">Afil01_54280</name>
</gene>
<keyword evidence="6" id="KW-1185">Reference proteome</keyword>
<keyword evidence="3" id="KW-0732">Signal</keyword>
<dbReference type="InterPro" id="IPR050309">
    <property type="entry name" value="Type-B_Carboxylest/Lipase"/>
</dbReference>
<comment type="caution">
    <text evidence="5">The sequence shown here is derived from an EMBL/GenBank/DDBJ whole genome shotgun (WGS) entry which is preliminary data.</text>
</comment>
<dbReference type="Gene3D" id="3.40.50.1820">
    <property type="entry name" value="alpha/beta hydrolase"/>
    <property type="match status" value="1"/>
</dbReference>
<dbReference type="RefSeq" id="WP_285665859.1">
    <property type="nucleotide sequence ID" value="NZ_BSTX01000004.1"/>
</dbReference>
<sequence length="502" mass="53007">MPTPKRLLAALALGALAIGLVPAAAEAHDPSVVRTSNGYVRGAETGGLRTFSAVPYAAPPERWKSPKPAASWKGVRDATKPAPPCAQPGGLPVAIPNTNEDCLYLNVTAPADADGDTPVIVWIHGGSLRVGSGDYYGASRLAKDAVVVSVNYRLGVMSFLSDPALNNSGSLAIEDQQAALRWVRANIGAFGGDGENVTIMGQSGGGYAVCSHLASPASRGLFDRAIIESAPCAGPEATDTRAEADAYGLGVVKAVGCDTAADRAACLRSRPVDALLAAFGQYAEPRPIAGTPLLPLSPAEAFRTGRFNRVPVLLGVNHDEMNGQYAGMELGGGPLPASQYRPTLDQIYGDDAAAVEAAYPLSAHQGSAYWALAAGRTANEWVRPTMDTARLLARHTRLHVFELTETDNPWYAGTPTVSFPAGAQHMSELTYLFDMPIFAARTPKQDALAERMITAWTGFAAEGDPGWARFRTGHERVQAISSGTWGPIDPEQEHHLGFWRGL</sequence>
<evidence type="ECO:0000256" key="2">
    <source>
        <dbReference type="ARBA" id="ARBA00022801"/>
    </source>
</evidence>
<evidence type="ECO:0000313" key="6">
    <source>
        <dbReference type="Proteomes" id="UP001165079"/>
    </source>
</evidence>
<dbReference type="PROSITE" id="PS00122">
    <property type="entry name" value="CARBOXYLESTERASE_B_1"/>
    <property type="match status" value="1"/>
</dbReference>
<dbReference type="EMBL" id="BSTX01000004">
    <property type="protein sequence ID" value="GLZ80621.1"/>
    <property type="molecule type" value="Genomic_DNA"/>
</dbReference>
<proteinExistence type="inferred from homology"/>
<dbReference type="AlphaFoldDB" id="A0A9W6STU1"/>
<dbReference type="EC" id="3.1.1.-" evidence="3"/>
<feature type="chain" id="PRO_5041011626" description="Carboxylic ester hydrolase" evidence="3">
    <location>
        <begin position="28"/>
        <end position="502"/>
    </location>
</feature>
<reference evidence="5" key="1">
    <citation type="submission" date="2023-03" db="EMBL/GenBank/DDBJ databases">
        <title>Actinorhabdospora filicis NBRC 111898.</title>
        <authorList>
            <person name="Ichikawa N."/>
            <person name="Sato H."/>
            <person name="Tonouchi N."/>
        </authorList>
    </citation>
    <scope>NUCLEOTIDE SEQUENCE</scope>
    <source>
        <strain evidence="5">NBRC 111898</strain>
    </source>
</reference>
<feature type="domain" description="Carboxylesterase type B" evidence="4">
    <location>
        <begin position="30"/>
        <end position="494"/>
    </location>
</feature>